<feature type="domain" description="HTH tetR-type" evidence="5">
    <location>
        <begin position="16"/>
        <end position="76"/>
    </location>
</feature>
<gene>
    <name evidence="6" type="ORF">OQ273_21115</name>
</gene>
<dbReference type="PROSITE" id="PS50977">
    <property type="entry name" value="HTH_TETR_2"/>
    <property type="match status" value="1"/>
</dbReference>
<dbReference type="Proteomes" id="UP001151234">
    <property type="component" value="Unassembled WGS sequence"/>
</dbReference>
<reference evidence="6" key="1">
    <citation type="submission" date="2022-11" db="EMBL/GenBank/DDBJ databases">
        <title>Draft genome sequence of Hoeflea poritis E7-10 and Hoeflea prorocentri PM5-8, separated from scleractinian coral Porites lutea and marine dinoflagellate.</title>
        <authorList>
            <person name="Zhang G."/>
            <person name="Wei Q."/>
            <person name="Cai L."/>
        </authorList>
    </citation>
    <scope>NUCLEOTIDE SEQUENCE</scope>
    <source>
        <strain evidence="6">PM5-8</strain>
    </source>
</reference>
<organism evidence="6 7">
    <name type="scientific">Hoeflea prorocentri</name>
    <dbReference type="NCBI Taxonomy" id="1922333"/>
    <lineage>
        <taxon>Bacteria</taxon>
        <taxon>Pseudomonadati</taxon>
        <taxon>Pseudomonadota</taxon>
        <taxon>Alphaproteobacteria</taxon>
        <taxon>Hyphomicrobiales</taxon>
        <taxon>Rhizobiaceae</taxon>
        <taxon>Hoeflea</taxon>
    </lineage>
</organism>
<dbReference type="InterPro" id="IPR050109">
    <property type="entry name" value="HTH-type_TetR-like_transc_reg"/>
</dbReference>
<comment type="caution">
    <text evidence="6">The sequence shown here is derived from an EMBL/GenBank/DDBJ whole genome shotgun (WGS) entry which is preliminary data.</text>
</comment>
<dbReference type="Gene3D" id="1.10.357.10">
    <property type="entry name" value="Tetracycline Repressor, domain 2"/>
    <property type="match status" value="1"/>
</dbReference>
<dbReference type="InterPro" id="IPR009057">
    <property type="entry name" value="Homeodomain-like_sf"/>
</dbReference>
<name>A0A9X3UMC2_9HYPH</name>
<keyword evidence="7" id="KW-1185">Reference proteome</keyword>
<dbReference type="InterPro" id="IPR001647">
    <property type="entry name" value="HTH_TetR"/>
</dbReference>
<protein>
    <submittedName>
        <fullName evidence="6">TetR/AcrR family transcriptional regulator</fullName>
    </submittedName>
</protein>
<dbReference type="EMBL" id="JAPJZI010000001">
    <property type="protein sequence ID" value="MDA5401087.1"/>
    <property type="molecule type" value="Genomic_DNA"/>
</dbReference>
<evidence type="ECO:0000256" key="2">
    <source>
        <dbReference type="ARBA" id="ARBA00023125"/>
    </source>
</evidence>
<dbReference type="Pfam" id="PF00440">
    <property type="entry name" value="TetR_N"/>
    <property type="match status" value="1"/>
</dbReference>
<dbReference type="SUPFAM" id="SSF46689">
    <property type="entry name" value="Homeodomain-like"/>
    <property type="match status" value="1"/>
</dbReference>
<keyword evidence="2 4" id="KW-0238">DNA-binding</keyword>
<proteinExistence type="predicted"/>
<evidence type="ECO:0000313" key="6">
    <source>
        <dbReference type="EMBL" id="MDA5401087.1"/>
    </source>
</evidence>
<dbReference type="PRINTS" id="PR00455">
    <property type="entry name" value="HTHTETR"/>
</dbReference>
<feature type="DNA-binding region" description="H-T-H motif" evidence="4">
    <location>
        <begin position="39"/>
        <end position="58"/>
    </location>
</feature>
<evidence type="ECO:0000256" key="3">
    <source>
        <dbReference type="ARBA" id="ARBA00023163"/>
    </source>
</evidence>
<evidence type="ECO:0000259" key="5">
    <source>
        <dbReference type="PROSITE" id="PS50977"/>
    </source>
</evidence>
<dbReference type="PANTHER" id="PTHR30055">
    <property type="entry name" value="HTH-TYPE TRANSCRIPTIONAL REGULATOR RUTR"/>
    <property type="match status" value="1"/>
</dbReference>
<evidence type="ECO:0000313" key="7">
    <source>
        <dbReference type="Proteomes" id="UP001151234"/>
    </source>
</evidence>
<dbReference type="AlphaFoldDB" id="A0A9X3UMC2"/>
<accession>A0A9X3UMC2</accession>
<dbReference type="InterPro" id="IPR011075">
    <property type="entry name" value="TetR_C"/>
</dbReference>
<dbReference type="FunFam" id="1.10.10.60:FF:000141">
    <property type="entry name" value="TetR family transcriptional regulator"/>
    <property type="match status" value="1"/>
</dbReference>
<keyword evidence="1" id="KW-0805">Transcription regulation</keyword>
<dbReference type="GO" id="GO:0003700">
    <property type="term" value="F:DNA-binding transcription factor activity"/>
    <property type="evidence" value="ECO:0007669"/>
    <property type="project" value="TreeGrafter"/>
</dbReference>
<evidence type="ECO:0000256" key="4">
    <source>
        <dbReference type="PROSITE-ProRule" id="PRU00335"/>
    </source>
</evidence>
<dbReference type="SUPFAM" id="SSF48498">
    <property type="entry name" value="Tetracyclin repressor-like, C-terminal domain"/>
    <property type="match status" value="1"/>
</dbReference>
<evidence type="ECO:0000256" key="1">
    <source>
        <dbReference type="ARBA" id="ARBA00023015"/>
    </source>
</evidence>
<dbReference type="PANTHER" id="PTHR30055:SF223">
    <property type="entry name" value="HTH-TYPE TRANSCRIPTIONAL REGULATOR UIDR"/>
    <property type="match status" value="1"/>
</dbReference>
<sequence length="217" mass="24073">MMDTGQSEPKWRRRAEDRPDEVLDASLKLFAQNGFAATKVEDIATEAGISKGAVYRYFSSKEEIFESLVKRAIAPIAERTEDLARTSHEDSAVLLKAVLTVAATKLSDPDTLALPRIVLQEASRFPELAQTYRRQVIDRAIGALELIIEKGIARGDFRPVNARLAVRNVIGPLLAHFLLGQTFGIDREASASPHSFIESHYDILMRGLMKPETGEPQ</sequence>
<keyword evidence="3" id="KW-0804">Transcription</keyword>
<dbReference type="RefSeq" id="WP_267992897.1">
    <property type="nucleotide sequence ID" value="NZ_JAPJZI010000001.1"/>
</dbReference>
<dbReference type="GO" id="GO:0000976">
    <property type="term" value="F:transcription cis-regulatory region binding"/>
    <property type="evidence" value="ECO:0007669"/>
    <property type="project" value="TreeGrafter"/>
</dbReference>
<dbReference type="InterPro" id="IPR036271">
    <property type="entry name" value="Tet_transcr_reg_TetR-rel_C_sf"/>
</dbReference>
<dbReference type="Pfam" id="PF16859">
    <property type="entry name" value="TetR_C_11"/>
    <property type="match status" value="1"/>
</dbReference>